<feature type="region of interest" description="Disordered" evidence="1">
    <location>
        <begin position="185"/>
        <end position="205"/>
    </location>
</feature>
<feature type="compositionally biased region" description="Basic and acidic residues" evidence="1">
    <location>
        <begin position="989"/>
        <end position="1006"/>
    </location>
</feature>
<dbReference type="OrthoDB" id="304622at2759"/>
<feature type="compositionally biased region" description="Polar residues" evidence="1">
    <location>
        <begin position="836"/>
        <end position="854"/>
    </location>
</feature>
<dbReference type="InterPro" id="IPR026704">
    <property type="entry name" value="KATNIP"/>
</dbReference>
<evidence type="ECO:0000256" key="1">
    <source>
        <dbReference type="SAM" id="MobiDB-lite"/>
    </source>
</evidence>
<feature type="compositionally biased region" description="Polar residues" evidence="1">
    <location>
        <begin position="1333"/>
        <end position="1345"/>
    </location>
</feature>
<reference evidence="3" key="1">
    <citation type="submission" date="2022-03" db="EMBL/GenBank/DDBJ databases">
        <authorList>
            <person name="Martin C."/>
        </authorList>
    </citation>
    <scope>NUCLEOTIDE SEQUENCE</scope>
</reference>
<keyword evidence="4" id="KW-1185">Reference proteome</keyword>
<feature type="compositionally biased region" description="Basic and acidic residues" evidence="1">
    <location>
        <begin position="801"/>
        <end position="818"/>
    </location>
</feature>
<feature type="compositionally biased region" description="Basic and acidic residues" evidence="1">
    <location>
        <begin position="517"/>
        <end position="569"/>
    </location>
</feature>
<feature type="domain" description="KATNIP" evidence="2">
    <location>
        <begin position="1135"/>
        <end position="1292"/>
    </location>
</feature>
<dbReference type="Pfam" id="PF14652">
    <property type="entry name" value="DUF4457"/>
    <property type="match status" value="3"/>
</dbReference>
<dbReference type="PANTHER" id="PTHR21534">
    <property type="entry name" value="KATANIN-INTERACTING PROTEIN"/>
    <property type="match status" value="1"/>
</dbReference>
<feature type="domain" description="KATNIP" evidence="2">
    <location>
        <begin position="589"/>
        <end position="736"/>
    </location>
</feature>
<feature type="compositionally biased region" description="Basic residues" evidence="1">
    <location>
        <begin position="360"/>
        <end position="371"/>
    </location>
</feature>
<feature type="compositionally biased region" description="Low complexity" evidence="1">
    <location>
        <begin position="968"/>
        <end position="982"/>
    </location>
</feature>
<feature type="region of interest" description="Disordered" evidence="1">
    <location>
        <begin position="1318"/>
        <end position="1345"/>
    </location>
</feature>
<gene>
    <name evidence="3" type="ORF">OFUS_LOCUS19674</name>
</gene>
<comment type="caution">
    <text evidence="3">The sequence shown here is derived from an EMBL/GenBank/DDBJ whole genome shotgun (WGS) entry which is preliminary data.</text>
</comment>
<feature type="region of interest" description="Disordered" evidence="1">
    <location>
        <begin position="424"/>
        <end position="470"/>
    </location>
</feature>
<feature type="compositionally biased region" description="Basic and acidic residues" evidence="1">
    <location>
        <begin position="436"/>
        <end position="446"/>
    </location>
</feature>
<proteinExistence type="predicted"/>
<feature type="compositionally biased region" description="Basic and acidic residues" evidence="1">
    <location>
        <begin position="935"/>
        <end position="949"/>
    </location>
</feature>
<feature type="compositionally biased region" description="Basic and acidic residues" evidence="1">
    <location>
        <begin position="1023"/>
        <end position="1038"/>
    </location>
</feature>
<feature type="region of interest" description="Disordered" evidence="1">
    <location>
        <begin position="801"/>
        <end position="1049"/>
    </location>
</feature>
<dbReference type="PANTHER" id="PTHR21534:SF0">
    <property type="entry name" value="KATANIN-INTERACTING PROTEIN"/>
    <property type="match status" value="1"/>
</dbReference>
<evidence type="ECO:0000313" key="4">
    <source>
        <dbReference type="Proteomes" id="UP000749559"/>
    </source>
</evidence>
<feature type="compositionally biased region" description="Basic and acidic residues" evidence="1">
    <location>
        <begin position="339"/>
        <end position="353"/>
    </location>
</feature>
<feature type="region of interest" description="Disordered" evidence="1">
    <location>
        <begin position="504"/>
        <end position="578"/>
    </location>
</feature>
<feature type="region of interest" description="Disordered" evidence="1">
    <location>
        <begin position="737"/>
        <end position="769"/>
    </location>
</feature>
<feature type="compositionally biased region" description="Polar residues" evidence="1">
    <location>
        <begin position="879"/>
        <end position="910"/>
    </location>
</feature>
<accession>A0A8J1U7C9</accession>
<protein>
    <recommendedName>
        <fullName evidence="2">KATNIP domain-containing protein</fullName>
    </recommendedName>
</protein>
<feature type="region of interest" description="Disordered" evidence="1">
    <location>
        <begin position="306"/>
        <end position="410"/>
    </location>
</feature>
<feature type="region of interest" description="Disordered" evidence="1">
    <location>
        <begin position="72"/>
        <end position="123"/>
    </location>
</feature>
<sequence length="1789" mass="201894">MDRGRKKWGKADVNLKIPPDDIQSKLSQKEVDKNYEEYLLLLQQRNKLVKKLKQKSQQEIELEQKEHGFSLYVNGSYGNSGPTAPKHKSPKQAASGGGGAGGGKLRKTKTAGDAPRAKQIITEEELLKAEEKFKELEAAKRARTAPAPRKNWLAGSIDIKTRKGEKVKVKAPSKVTGNYSEDFEEYTSENFEEHNSESETDDDQSELMRHMTMVLEKETETESSESDIEIDAGRHRLNTVQEEDEETNEQLLLSIQDVKKLRQSLEMNASIKQSIAEEISTDDSGSDIHDDDDIFEEEDIIEEVIEEQIEPSPPRAKHSSFLDPGETLVLEFGPTNPGKKQERDLSAARRPDAEEISQVRKSKSSPKHYVPKPKTSIDLKPTTPVRKSRPLSAAQRKSRESENVLDSTADTSAVLAALKAENDQVEKMAKQSAVTNRDEEDHRRSTEPGSALFDSQSEDVVPRESPTNLLSDENLLKVVDKVTKMDSKDQKKLFKALVKIEKTVSKPGTPRTPRAPSDNDRTPRNNDRTPRNEDRTPRNDNRTPRNKDRTARDSDLTPRVSQEDPDKTPRYSSVTPRNLECPPLIELHIELLSNWGHKSRIGLTEIQIFDMEKRRIPINESDLVLHGVKQPKGDLNNLFNGKFKSTKERNMWSCSFTPGEPVEFVFTLKNPDVEENFGLSKIKLWNFNKSLTELTVGVKDIRVFLGGELLYEGQIERGCGNQVFDYSTTININDALTPTPRGNLGNISHPNSTTPSSEGSTPSTVHIDTHSDDITTSIDESSVQSKMADLDNDLAMLAETSKIEGPTRSETRILRHSTDATLELPVVESPRDKTKGISSPIQPTNSPRQSTSLRHSSDKGTKKSQTPRSSKRMAAKLGPNQQPEEAKQSTKIVTDTSGNTTQSTENVTRSSQEDLPMLQQIREMTRKSSQGKPKWLSEEKKKTSKDKPKNKPSWLKSTDMENEPFEVPPESRSGRESSPSNPTQSRAETASRQKDFKTLLDDESHLESAVPKYMQSETGQGHLSDDEDRKWRNRRMSDDSEIEEAESQMKRIENSRNKWRKEEELKLEESWSSLNLFNKSQRGRICLDMQGDVMDEYLEKRRATPIQEEKDATINEPEAEECVIPELPTGRELVINILTTWGDRHYVGLNGIDIFSKSGEPISVQSISADPADINILPGYSQDPRVVTNLIDGVNKTRDDFHMWLAPYTAGSNHIIHITFEKPCSIALLRIWNYNKSRIHSYRGAKTVEMCLDGHYIFKGEIARACGGVMGGTEAFGDTILFTTDEEILENVSRYDDAYESEAFSDDDWEDDVPFERPRTADEELQERPVTRATRQLPNQPSETPIQKLDTVDMETVPSFTNNATYNEDGVYEGKCIQLNFTATWGDPYYLGLTGLELAGVNGEPIPLNMDMLDADPRDLRMLDGHQLDDRTLDKLVNNINITMSDENMWMVPYTEGEPHTVTINLRETTVLTGIRFWNYNKSKECTYRGAKLVHIKLDGQLISPPDGFLLRKAPGNCHFDFAQEVLFNQSSMLKYAEIRPREITLGCGDISNDINADYESVQMPRGFIYQLHLLSTWGDPYYVGLNGIEIYDANGRKIQLTDNNIACYPDSVNVLEGVQHDCRTPDKLIDDVNDTTDGRHMWLAPVLPNMVNSVFVIFDQPVTVSMIKLWNYSKTSQRGVKDFALLVDDLLVYNGQLEACVPIARGILPTLDLPQKYHTILFTQDKELLRKEKHTVISNQVGGQDVQLTDEQTIVGHYSNPNQAEKLVNQALRPTTSVPGQKRKAIVY</sequence>
<evidence type="ECO:0000313" key="3">
    <source>
        <dbReference type="EMBL" id="CAH1795086.1"/>
    </source>
</evidence>
<feature type="domain" description="KATNIP" evidence="2">
    <location>
        <begin position="1379"/>
        <end position="1699"/>
    </location>
</feature>
<name>A0A8J1U7C9_OWEFU</name>
<feature type="compositionally biased region" description="Basic and acidic residues" evidence="1">
    <location>
        <begin position="1318"/>
        <end position="1330"/>
    </location>
</feature>
<feature type="region of interest" description="Disordered" evidence="1">
    <location>
        <begin position="1"/>
        <end position="22"/>
    </location>
</feature>
<dbReference type="InterPro" id="IPR027859">
    <property type="entry name" value="KATNIP_dom"/>
</dbReference>
<dbReference type="Proteomes" id="UP000749559">
    <property type="component" value="Unassembled WGS sequence"/>
</dbReference>
<feature type="compositionally biased region" description="Low complexity" evidence="1">
    <location>
        <begin position="750"/>
        <end position="766"/>
    </location>
</feature>
<evidence type="ECO:0000259" key="2">
    <source>
        <dbReference type="Pfam" id="PF14652"/>
    </source>
</evidence>
<dbReference type="EMBL" id="CAIIXF020000009">
    <property type="protein sequence ID" value="CAH1795086.1"/>
    <property type="molecule type" value="Genomic_DNA"/>
</dbReference>
<organism evidence="3 4">
    <name type="scientific">Owenia fusiformis</name>
    <name type="common">Polychaete worm</name>
    <dbReference type="NCBI Taxonomy" id="6347"/>
    <lineage>
        <taxon>Eukaryota</taxon>
        <taxon>Metazoa</taxon>
        <taxon>Spiralia</taxon>
        <taxon>Lophotrochozoa</taxon>
        <taxon>Annelida</taxon>
        <taxon>Polychaeta</taxon>
        <taxon>Sedentaria</taxon>
        <taxon>Canalipalpata</taxon>
        <taxon>Sabellida</taxon>
        <taxon>Oweniida</taxon>
        <taxon>Oweniidae</taxon>
        <taxon>Owenia</taxon>
    </lineage>
</organism>